<dbReference type="EMBL" id="CP019124">
    <property type="protein sequence ID" value="APX88342.1"/>
    <property type="molecule type" value="Genomic_DNA"/>
</dbReference>
<keyword evidence="2" id="KW-1133">Transmembrane helix</keyword>
<feature type="compositionally biased region" description="Low complexity" evidence="1">
    <location>
        <begin position="49"/>
        <end position="59"/>
    </location>
</feature>
<reference evidence="3 4" key="1">
    <citation type="submission" date="2017-01" db="EMBL/GenBank/DDBJ databases">
        <title>Genomic analysis of Xuhuaishuia manganoxidans DY6-4.</title>
        <authorList>
            <person name="Wang X."/>
        </authorList>
    </citation>
    <scope>NUCLEOTIDE SEQUENCE [LARGE SCALE GENOMIC DNA]</scope>
    <source>
        <strain evidence="3 4">DY6-4</strain>
    </source>
</reference>
<keyword evidence="2" id="KW-0812">Transmembrane</keyword>
<evidence type="ECO:0000256" key="2">
    <source>
        <dbReference type="SAM" id="Phobius"/>
    </source>
</evidence>
<keyword evidence="4" id="KW-1185">Reference proteome</keyword>
<accession>A0A2M9DHF3</accession>
<feature type="region of interest" description="Disordered" evidence="1">
    <location>
        <begin position="1"/>
        <end position="21"/>
    </location>
</feature>
<evidence type="ECO:0000313" key="4">
    <source>
        <dbReference type="Proteomes" id="UP000187266"/>
    </source>
</evidence>
<dbReference type="AlphaFoldDB" id="A0A1U7DED9"/>
<keyword evidence="2" id="KW-0472">Membrane</keyword>
<feature type="compositionally biased region" description="Low complexity" evidence="1">
    <location>
        <begin position="67"/>
        <end position="109"/>
    </location>
</feature>
<proteinExistence type="predicted"/>
<organism evidence="3 4">
    <name type="scientific">Brevirhabdus pacifica</name>
    <dbReference type="NCBI Taxonomy" id="1267768"/>
    <lineage>
        <taxon>Bacteria</taxon>
        <taxon>Pseudomonadati</taxon>
        <taxon>Pseudomonadota</taxon>
        <taxon>Alphaproteobacteria</taxon>
        <taxon>Rhodobacterales</taxon>
        <taxon>Paracoccaceae</taxon>
        <taxon>Brevirhabdus</taxon>
    </lineage>
</organism>
<feature type="compositionally biased region" description="Basic and acidic residues" evidence="1">
    <location>
        <begin position="1"/>
        <end position="20"/>
    </location>
</feature>
<accession>A0A1U7DED9</accession>
<evidence type="ECO:0000256" key="1">
    <source>
        <dbReference type="SAM" id="MobiDB-lite"/>
    </source>
</evidence>
<dbReference type="RefSeq" id="WP_076978367.1">
    <property type="nucleotide sequence ID" value="NZ_CP019124.1"/>
</dbReference>
<protein>
    <submittedName>
        <fullName evidence="3">Uncharacterized protein</fullName>
    </submittedName>
</protein>
<gene>
    <name evidence="3" type="ORF">BV394_00190</name>
</gene>
<name>A0A1U7DED9_9RHOB</name>
<dbReference type="Proteomes" id="UP000187266">
    <property type="component" value="Chromosome"/>
</dbReference>
<evidence type="ECO:0000313" key="3">
    <source>
        <dbReference type="EMBL" id="APX88342.1"/>
    </source>
</evidence>
<sequence>MAQPERIHTSHTETHTDKRSGTGLALIIGGLVVAVALIAWFLMGGDGADLGTATTTGAGETNIQIEAPEGGSATSGATAEGSASAPAETTAPDASAPAASADAEATTAQ</sequence>
<feature type="region of interest" description="Disordered" evidence="1">
    <location>
        <begin position="49"/>
        <end position="109"/>
    </location>
</feature>
<feature type="transmembrane region" description="Helical" evidence="2">
    <location>
        <begin position="21"/>
        <end position="43"/>
    </location>
</feature>